<dbReference type="Proteomes" id="UP000273119">
    <property type="component" value="Unassembled WGS sequence"/>
</dbReference>
<dbReference type="EMBL" id="QQXL01000007">
    <property type="protein sequence ID" value="RKW69767.1"/>
    <property type="molecule type" value="Genomic_DNA"/>
</dbReference>
<evidence type="ECO:0000256" key="1">
    <source>
        <dbReference type="SAM" id="MobiDB-lite"/>
    </source>
</evidence>
<organism evidence="2 3">
    <name type="scientific">Galactobacter caseinivorans</name>
    <dbReference type="NCBI Taxonomy" id="2676123"/>
    <lineage>
        <taxon>Bacteria</taxon>
        <taxon>Bacillati</taxon>
        <taxon>Actinomycetota</taxon>
        <taxon>Actinomycetes</taxon>
        <taxon>Micrococcales</taxon>
        <taxon>Micrococcaceae</taxon>
        <taxon>Galactobacter</taxon>
    </lineage>
</organism>
<evidence type="ECO:0000313" key="3">
    <source>
        <dbReference type="Proteomes" id="UP000273119"/>
    </source>
</evidence>
<dbReference type="SUPFAM" id="SSF55729">
    <property type="entry name" value="Acyl-CoA N-acyltransferases (Nat)"/>
    <property type="match status" value="1"/>
</dbReference>
<dbReference type="InterPro" id="IPR016181">
    <property type="entry name" value="Acyl_CoA_acyltransferase"/>
</dbReference>
<gene>
    <name evidence="2" type="ORF">DWQ67_11790</name>
</gene>
<protein>
    <recommendedName>
        <fullName evidence="4">GNAT family N-acetyltransferase</fullName>
    </recommendedName>
</protein>
<keyword evidence="3" id="KW-1185">Reference proteome</keyword>
<reference evidence="2 3" key="1">
    <citation type="submission" date="2018-07" db="EMBL/GenBank/DDBJ databases">
        <title>Arthrobacter sp. nov., isolated from raw cow's milk with high bacterial count.</title>
        <authorList>
            <person name="Hahne J."/>
            <person name="Isele D."/>
            <person name="Lipski A."/>
        </authorList>
    </citation>
    <scope>NUCLEOTIDE SEQUENCE [LARGE SCALE GENOMIC DNA]</scope>
    <source>
        <strain evidence="2 3">JZ R-183</strain>
    </source>
</reference>
<evidence type="ECO:0008006" key="4">
    <source>
        <dbReference type="Google" id="ProtNLM"/>
    </source>
</evidence>
<proteinExistence type="predicted"/>
<dbReference type="RefSeq" id="WP_121485813.1">
    <property type="nucleotide sequence ID" value="NZ_QQXL01000007.1"/>
</dbReference>
<feature type="region of interest" description="Disordered" evidence="1">
    <location>
        <begin position="71"/>
        <end position="95"/>
    </location>
</feature>
<name>A0A496PH11_9MICC</name>
<comment type="caution">
    <text evidence="2">The sequence shown here is derived from an EMBL/GenBank/DDBJ whole genome shotgun (WGS) entry which is preliminary data.</text>
</comment>
<sequence length="95" mass="10286">MRVPPQPTEPRPAHPSDLGAVLALLDESIEWCVATGKAQQSRSEPFSAAMEPETFVRLLLSSRAPQARGGGRQLMACAEQQARAAGHTQVRPARR</sequence>
<evidence type="ECO:0000313" key="2">
    <source>
        <dbReference type="EMBL" id="RKW69767.1"/>
    </source>
</evidence>
<dbReference type="AlphaFoldDB" id="A0A496PH11"/>
<accession>A0A496PH11</accession>